<dbReference type="AlphaFoldDB" id="A0AAF0TUA3"/>
<protein>
    <recommendedName>
        <fullName evidence="1">Retrotransposon gag domain-containing protein</fullName>
    </recommendedName>
</protein>
<reference evidence="2" key="1">
    <citation type="submission" date="2023-08" db="EMBL/GenBank/DDBJ databases">
        <title>A de novo genome assembly of Solanum verrucosum Schlechtendal, a Mexican diploid species geographically isolated from the other diploid A-genome species in potato relatives.</title>
        <authorList>
            <person name="Hosaka K."/>
        </authorList>
    </citation>
    <scope>NUCLEOTIDE SEQUENCE</scope>
    <source>
        <tissue evidence="2">Young leaves</tissue>
    </source>
</reference>
<dbReference type="Proteomes" id="UP001234989">
    <property type="component" value="Chromosome 6"/>
</dbReference>
<feature type="domain" description="Retrotransposon gag" evidence="1">
    <location>
        <begin position="74"/>
        <end position="170"/>
    </location>
</feature>
<dbReference type="PANTHER" id="PTHR33223:SF11">
    <property type="entry name" value="ELEMENT PROTEIN, PUTATIVE-RELATED"/>
    <property type="match status" value="1"/>
</dbReference>
<gene>
    <name evidence="2" type="ORF">MTR67_026256</name>
</gene>
<sequence length="206" mass="23935">MPPQRYPRGHPSRRNVDRGVRKEVVDTSKICEFLRMNPPSFTGSSVNKDSKNFVEELHKMFEVMRVADAERVELVTYQLKSIARIWFDQWKKGRAEGASILSWAMFESAFIGRLFSRELREAKLREFLTLKQESMSVHEYSLRFTQLSRYALEMVADMRSIMSVFVAGLSHLSSKKGNATMLIGKMDIARLMIHVQQVEEDKLRVL</sequence>
<keyword evidence="3" id="KW-1185">Reference proteome</keyword>
<dbReference type="PANTHER" id="PTHR33223">
    <property type="entry name" value="CCHC-TYPE DOMAIN-CONTAINING PROTEIN"/>
    <property type="match status" value="1"/>
</dbReference>
<dbReference type="InterPro" id="IPR005162">
    <property type="entry name" value="Retrotrans_gag_dom"/>
</dbReference>
<dbReference type="Pfam" id="PF03732">
    <property type="entry name" value="Retrotrans_gag"/>
    <property type="match status" value="1"/>
</dbReference>
<proteinExistence type="predicted"/>
<evidence type="ECO:0000259" key="1">
    <source>
        <dbReference type="Pfam" id="PF03732"/>
    </source>
</evidence>
<dbReference type="EMBL" id="CP133617">
    <property type="protein sequence ID" value="WMV32871.1"/>
    <property type="molecule type" value="Genomic_DNA"/>
</dbReference>
<name>A0AAF0TUA3_SOLVR</name>
<accession>A0AAF0TUA3</accession>
<evidence type="ECO:0000313" key="3">
    <source>
        <dbReference type="Proteomes" id="UP001234989"/>
    </source>
</evidence>
<organism evidence="2 3">
    <name type="scientific">Solanum verrucosum</name>
    <dbReference type="NCBI Taxonomy" id="315347"/>
    <lineage>
        <taxon>Eukaryota</taxon>
        <taxon>Viridiplantae</taxon>
        <taxon>Streptophyta</taxon>
        <taxon>Embryophyta</taxon>
        <taxon>Tracheophyta</taxon>
        <taxon>Spermatophyta</taxon>
        <taxon>Magnoliopsida</taxon>
        <taxon>eudicotyledons</taxon>
        <taxon>Gunneridae</taxon>
        <taxon>Pentapetalae</taxon>
        <taxon>asterids</taxon>
        <taxon>lamiids</taxon>
        <taxon>Solanales</taxon>
        <taxon>Solanaceae</taxon>
        <taxon>Solanoideae</taxon>
        <taxon>Solaneae</taxon>
        <taxon>Solanum</taxon>
    </lineage>
</organism>
<evidence type="ECO:0000313" key="2">
    <source>
        <dbReference type="EMBL" id="WMV32871.1"/>
    </source>
</evidence>